<dbReference type="Pfam" id="PF01547">
    <property type="entry name" value="SBP_bac_1"/>
    <property type="match status" value="1"/>
</dbReference>
<keyword evidence="3" id="KW-0472">Membrane</keyword>
<dbReference type="PANTHER" id="PTHR43649:SF33">
    <property type="entry name" value="POLYGALACTURONAN_RHAMNOGALACTURONAN-BINDING PROTEIN YTCQ"/>
    <property type="match status" value="1"/>
</dbReference>
<feature type="signal peptide" evidence="6">
    <location>
        <begin position="1"/>
        <end position="20"/>
    </location>
</feature>
<dbReference type="PROSITE" id="PS51257">
    <property type="entry name" value="PROKAR_LIPOPROTEIN"/>
    <property type="match status" value="1"/>
</dbReference>
<evidence type="ECO:0000256" key="6">
    <source>
        <dbReference type="SAM" id="SignalP"/>
    </source>
</evidence>
<gene>
    <name evidence="7" type="ORF">WMO45_02485</name>
</gene>
<comment type="caution">
    <text evidence="7">The sequence shown here is derived from an EMBL/GenBank/DDBJ whole genome shotgun (WGS) entry which is preliminary data.</text>
</comment>
<evidence type="ECO:0000256" key="1">
    <source>
        <dbReference type="ARBA" id="ARBA00022475"/>
    </source>
</evidence>
<keyword evidence="4" id="KW-0564">Palmitate</keyword>
<dbReference type="PANTHER" id="PTHR43649">
    <property type="entry name" value="ARABINOSE-BINDING PROTEIN-RELATED"/>
    <property type="match status" value="1"/>
</dbReference>
<organism evidence="7 8">
    <name type="scientific">Flavonifractor hominis</name>
    <dbReference type="NCBI Taxonomy" id="3133178"/>
    <lineage>
        <taxon>Bacteria</taxon>
        <taxon>Bacillati</taxon>
        <taxon>Bacillota</taxon>
        <taxon>Clostridia</taxon>
        <taxon>Eubacteriales</taxon>
        <taxon>Oscillospiraceae</taxon>
        <taxon>Flavonifractor</taxon>
    </lineage>
</organism>
<accession>A0ABV1EP31</accession>
<reference evidence="7 8" key="1">
    <citation type="submission" date="2024-03" db="EMBL/GenBank/DDBJ databases">
        <title>Human intestinal bacterial collection.</title>
        <authorList>
            <person name="Pauvert C."/>
            <person name="Hitch T.C.A."/>
            <person name="Clavel T."/>
        </authorList>
    </citation>
    <scope>NUCLEOTIDE SEQUENCE [LARGE SCALE GENOMIC DNA]</scope>
    <source>
        <strain evidence="7 8">CLA-AP-H34</strain>
    </source>
</reference>
<proteinExistence type="predicted"/>
<feature type="chain" id="PRO_5047025549" evidence="6">
    <location>
        <begin position="21"/>
        <end position="448"/>
    </location>
</feature>
<dbReference type="InterPro" id="IPR050490">
    <property type="entry name" value="Bact_solute-bd_prot1"/>
</dbReference>
<evidence type="ECO:0000256" key="2">
    <source>
        <dbReference type="ARBA" id="ARBA00022729"/>
    </source>
</evidence>
<dbReference type="RefSeq" id="WP_349139074.1">
    <property type="nucleotide sequence ID" value="NZ_JBBMFT010000001.1"/>
</dbReference>
<dbReference type="InterPro" id="IPR006059">
    <property type="entry name" value="SBP"/>
</dbReference>
<protein>
    <submittedName>
        <fullName evidence="7">ABC transporter substrate-binding protein</fullName>
    </submittedName>
</protein>
<keyword evidence="8" id="KW-1185">Reference proteome</keyword>
<evidence type="ECO:0000256" key="4">
    <source>
        <dbReference type="ARBA" id="ARBA00023139"/>
    </source>
</evidence>
<keyword evidence="5" id="KW-0449">Lipoprotein</keyword>
<evidence type="ECO:0000256" key="3">
    <source>
        <dbReference type="ARBA" id="ARBA00023136"/>
    </source>
</evidence>
<dbReference type="Gene3D" id="3.40.190.10">
    <property type="entry name" value="Periplasmic binding protein-like II"/>
    <property type="match status" value="1"/>
</dbReference>
<evidence type="ECO:0000256" key="5">
    <source>
        <dbReference type="ARBA" id="ARBA00023288"/>
    </source>
</evidence>
<evidence type="ECO:0000313" key="8">
    <source>
        <dbReference type="Proteomes" id="UP001440599"/>
    </source>
</evidence>
<evidence type="ECO:0000313" key="7">
    <source>
        <dbReference type="EMBL" id="MEQ2455376.1"/>
    </source>
</evidence>
<name>A0ABV1EP31_9FIRM</name>
<sequence>MKMKKPLALLLAAGMTLGLAACGNTTSSGETTPAGSNTSTGEGSQVELSLWAFNIGGFTEASNWDSLIAAFQEANPGINVTVTPINYQDGDQKLTTAITSNQAPDIIFEGPERIVGNYARNGLMVDLGDLWTASGSDIAEGISSVSQLDGTYYMYPLSVAAHCMAINYEAFEAAGALQYLDEETRTWTTDNFVKAMEAVRDAAAAGTIAIKTPGIIYCGAQGGDQGTRALVNNLYSDYYVTDDGSSYNANSANNVKALTLLQDMVDNGSMSANASFAASDELQAFANQTAAVTFCWNYSNYTQYAEQTQFTPFAMAFPSDDGVPELEMAGPYGFGIFDNGDDAKIEAAKKFIDFVCNDQTAGVEAVKTTGFFPVHSDWGDVYADAEDADLRAPFALMSDYLGRYYSLTGGWTEQRALWWPMLAEIMTTGADPQTAADNFVQQANANIG</sequence>
<dbReference type="EMBL" id="JBBMFT010000001">
    <property type="protein sequence ID" value="MEQ2455376.1"/>
    <property type="molecule type" value="Genomic_DNA"/>
</dbReference>
<keyword evidence="1" id="KW-1003">Cell membrane</keyword>
<dbReference type="Proteomes" id="UP001440599">
    <property type="component" value="Unassembled WGS sequence"/>
</dbReference>
<dbReference type="SUPFAM" id="SSF53850">
    <property type="entry name" value="Periplasmic binding protein-like II"/>
    <property type="match status" value="1"/>
</dbReference>
<keyword evidence="2 6" id="KW-0732">Signal</keyword>